<dbReference type="GO" id="GO:0005975">
    <property type="term" value="P:carbohydrate metabolic process"/>
    <property type="evidence" value="ECO:0007669"/>
    <property type="project" value="InterPro"/>
</dbReference>
<dbReference type="PANTHER" id="PTHR11280">
    <property type="entry name" value="GLUCOSAMINE-6-PHOSPHATE ISOMERASE"/>
    <property type="match status" value="1"/>
</dbReference>
<evidence type="ECO:0000313" key="4">
    <source>
        <dbReference type="Proteomes" id="UP000322139"/>
    </source>
</evidence>
<dbReference type="Proteomes" id="UP000322139">
    <property type="component" value="Unassembled WGS sequence"/>
</dbReference>
<gene>
    <name evidence="3" type="ORF">FZD51_07740</name>
</gene>
<evidence type="ECO:0000313" key="3">
    <source>
        <dbReference type="EMBL" id="TYS50421.1"/>
    </source>
</evidence>
<dbReference type="PANTHER" id="PTHR11280:SF6">
    <property type="entry name" value="GLUCOSAMINE-6-PHOSPHATE ISOMERASE NAGB"/>
    <property type="match status" value="1"/>
</dbReference>
<accession>A0A5D4RJC1</accession>
<dbReference type="Gene3D" id="3.40.50.1360">
    <property type="match status" value="1"/>
</dbReference>
<dbReference type="GO" id="GO:0042802">
    <property type="term" value="F:identical protein binding"/>
    <property type="evidence" value="ECO:0007669"/>
    <property type="project" value="TreeGrafter"/>
</dbReference>
<dbReference type="GO" id="GO:0019262">
    <property type="term" value="P:N-acetylneuraminate catabolic process"/>
    <property type="evidence" value="ECO:0007669"/>
    <property type="project" value="TreeGrafter"/>
</dbReference>
<reference evidence="3 4" key="1">
    <citation type="submission" date="2019-08" db="EMBL/GenBank/DDBJ databases">
        <title>Bacillus genomes from the desert of Cuatro Cienegas, Coahuila.</title>
        <authorList>
            <person name="Olmedo-Alvarez G."/>
        </authorList>
    </citation>
    <scope>NUCLEOTIDE SEQUENCE [LARGE SCALE GENOMIC DNA]</scope>
    <source>
        <strain evidence="3 4">CH446_14T</strain>
    </source>
</reference>
<keyword evidence="1" id="KW-0119">Carbohydrate metabolism</keyword>
<evidence type="ECO:0000256" key="1">
    <source>
        <dbReference type="ARBA" id="ARBA00023277"/>
    </source>
</evidence>
<proteinExistence type="predicted"/>
<feature type="domain" description="Glucosamine/galactosamine-6-phosphate isomerase" evidence="2">
    <location>
        <begin position="24"/>
        <end position="242"/>
    </location>
</feature>
<dbReference type="InterPro" id="IPR037171">
    <property type="entry name" value="NagB/RpiA_transferase-like"/>
</dbReference>
<protein>
    <submittedName>
        <fullName evidence="3">Glucosamine-6-phosphate deaminase</fullName>
    </submittedName>
</protein>
<dbReference type="GO" id="GO:0006043">
    <property type="term" value="P:glucosamine catabolic process"/>
    <property type="evidence" value="ECO:0007669"/>
    <property type="project" value="TreeGrafter"/>
</dbReference>
<dbReference type="GO" id="GO:0004342">
    <property type="term" value="F:glucosamine-6-phosphate deaminase activity"/>
    <property type="evidence" value="ECO:0007669"/>
    <property type="project" value="InterPro"/>
</dbReference>
<dbReference type="CDD" id="cd01399">
    <property type="entry name" value="GlcN6P_deaminase"/>
    <property type="match status" value="1"/>
</dbReference>
<sequence length="261" mass="29415">MRELTVKAIKEGQKDKLAYYVFKNRDDMGRAAAADIAGQIVKLQKEQGEIRMVFAAAPSQNEVLDYLIQDSRIRWEDMTAFHMDEYIGLPNDAPQLFQNFLKERLFDKVPFKQVHLINSSNKEEVERYTRLLQEAPIDIVCLGIGENGHIAFNDPPVADFEDEHMIKKVELEEACRQQQVNDGCFSSLEDVPLYAFTLTIPALLAAGSMYCAVPGRTKAEAVRQTLNGPISTACPATILRTHAQAKLYLDKDSFGDEQDGR</sequence>
<dbReference type="InterPro" id="IPR004547">
    <property type="entry name" value="Glucosamine6P_isomerase"/>
</dbReference>
<evidence type="ECO:0000259" key="2">
    <source>
        <dbReference type="Pfam" id="PF01182"/>
    </source>
</evidence>
<comment type="caution">
    <text evidence="3">The sequence shown here is derived from an EMBL/GenBank/DDBJ whole genome shotgun (WGS) entry which is preliminary data.</text>
</comment>
<dbReference type="GO" id="GO:0006046">
    <property type="term" value="P:N-acetylglucosamine catabolic process"/>
    <property type="evidence" value="ECO:0007669"/>
    <property type="project" value="TreeGrafter"/>
</dbReference>
<dbReference type="Pfam" id="PF01182">
    <property type="entry name" value="Glucosamine_iso"/>
    <property type="match status" value="1"/>
</dbReference>
<dbReference type="AlphaFoldDB" id="A0A5D4RJC1"/>
<organism evidence="3 4">
    <name type="scientific">Bacillus infantis</name>
    <dbReference type="NCBI Taxonomy" id="324767"/>
    <lineage>
        <taxon>Bacteria</taxon>
        <taxon>Bacillati</taxon>
        <taxon>Bacillota</taxon>
        <taxon>Bacilli</taxon>
        <taxon>Bacillales</taxon>
        <taxon>Bacillaceae</taxon>
        <taxon>Bacillus</taxon>
    </lineage>
</organism>
<dbReference type="InterPro" id="IPR006148">
    <property type="entry name" value="Glc/Gal-6P_isomerase"/>
</dbReference>
<dbReference type="SUPFAM" id="SSF100950">
    <property type="entry name" value="NagB/RpiA/CoA transferase-like"/>
    <property type="match status" value="1"/>
</dbReference>
<name>A0A5D4RJC1_9BACI</name>
<dbReference type="GO" id="GO:0005737">
    <property type="term" value="C:cytoplasm"/>
    <property type="evidence" value="ECO:0007669"/>
    <property type="project" value="TreeGrafter"/>
</dbReference>
<dbReference type="EMBL" id="VTER01000003">
    <property type="protein sequence ID" value="TYS50421.1"/>
    <property type="molecule type" value="Genomic_DNA"/>
</dbReference>